<feature type="compositionally biased region" description="Basic and acidic residues" evidence="4">
    <location>
        <begin position="132"/>
        <end position="143"/>
    </location>
</feature>
<protein>
    <recommendedName>
        <fullName evidence="5">CRAL-TRIO domain-containing protein</fullName>
    </recommendedName>
</protein>
<name>A0AAV6WC39_9LAMI</name>
<evidence type="ECO:0000259" key="5">
    <source>
        <dbReference type="PROSITE" id="PS50191"/>
    </source>
</evidence>
<dbReference type="GO" id="GO:0016020">
    <property type="term" value="C:membrane"/>
    <property type="evidence" value="ECO:0007669"/>
    <property type="project" value="UniProtKB-SubCell"/>
</dbReference>
<dbReference type="Proteomes" id="UP000826271">
    <property type="component" value="Unassembled WGS sequence"/>
</dbReference>
<dbReference type="SMART" id="SM00516">
    <property type="entry name" value="SEC14"/>
    <property type="match status" value="1"/>
</dbReference>
<feature type="compositionally biased region" description="Basic and acidic residues" evidence="4">
    <location>
        <begin position="232"/>
        <end position="248"/>
    </location>
</feature>
<dbReference type="InterPro" id="IPR001251">
    <property type="entry name" value="CRAL-TRIO_dom"/>
</dbReference>
<dbReference type="SUPFAM" id="SSF46938">
    <property type="entry name" value="CRAL/TRIO N-terminal domain"/>
    <property type="match status" value="1"/>
</dbReference>
<feature type="compositionally biased region" description="Basic and acidic residues" evidence="4">
    <location>
        <begin position="90"/>
        <end position="103"/>
    </location>
</feature>
<feature type="compositionally biased region" description="Basic and acidic residues" evidence="4">
    <location>
        <begin position="153"/>
        <end position="162"/>
    </location>
</feature>
<dbReference type="InterPro" id="IPR011074">
    <property type="entry name" value="CRAL/TRIO_N_dom"/>
</dbReference>
<evidence type="ECO:0000256" key="2">
    <source>
        <dbReference type="ARBA" id="ARBA00022448"/>
    </source>
</evidence>
<feature type="region of interest" description="Disordered" evidence="4">
    <location>
        <begin position="232"/>
        <end position="267"/>
    </location>
</feature>
<dbReference type="SUPFAM" id="SSF52087">
    <property type="entry name" value="CRAL/TRIO domain"/>
    <property type="match status" value="1"/>
</dbReference>
<evidence type="ECO:0000313" key="6">
    <source>
        <dbReference type="EMBL" id="KAG8365269.1"/>
    </source>
</evidence>
<accession>A0AAV6WC39</accession>
<feature type="compositionally biased region" description="Basic and acidic residues" evidence="4">
    <location>
        <begin position="49"/>
        <end position="61"/>
    </location>
</feature>
<feature type="compositionally biased region" description="Basic and acidic residues" evidence="4">
    <location>
        <begin position="1"/>
        <end position="42"/>
    </location>
</feature>
<dbReference type="GO" id="GO:0008289">
    <property type="term" value="F:lipid binding"/>
    <property type="evidence" value="ECO:0007669"/>
    <property type="project" value="InterPro"/>
</dbReference>
<evidence type="ECO:0000256" key="3">
    <source>
        <dbReference type="ARBA" id="ARBA00023136"/>
    </source>
</evidence>
<gene>
    <name evidence="6" type="ORF">BUALT_Bualt18G0086800</name>
</gene>
<dbReference type="SMART" id="SM01100">
    <property type="entry name" value="CRAL_TRIO_N"/>
    <property type="match status" value="1"/>
</dbReference>
<feature type="compositionally biased region" description="Basic and acidic residues" evidence="4">
    <location>
        <begin position="111"/>
        <end position="124"/>
    </location>
</feature>
<dbReference type="Pfam" id="PF25099">
    <property type="entry name" value="GOLD_PATL1_C"/>
    <property type="match status" value="1"/>
</dbReference>
<comment type="caution">
    <text evidence="6">The sequence shown here is derived from an EMBL/GenBank/DDBJ whole genome shotgun (WGS) entry which is preliminary data.</text>
</comment>
<feature type="domain" description="CRAL-TRIO" evidence="5">
    <location>
        <begin position="332"/>
        <end position="507"/>
    </location>
</feature>
<feature type="compositionally biased region" description="Basic and acidic residues" evidence="4">
    <location>
        <begin position="69"/>
        <end position="79"/>
    </location>
</feature>
<dbReference type="Pfam" id="PF00650">
    <property type="entry name" value="CRAL_TRIO"/>
    <property type="match status" value="1"/>
</dbReference>
<evidence type="ECO:0000256" key="4">
    <source>
        <dbReference type="SAM" id="MobiDB-lite"/>
    </source>
</evidence>
<dbReference type="AlphaFoldDB" id="A0AAV6WC39"/>
<dbReference type="InterPro" id="IPR036865">
    <property type="entry name" value="CRAL-TRIO_dom_sf"/>
</dbReference>
<dbReference type="PROSITE" id="PS50191">
    <property type="entry name" value="CRAL_TRIO"/>
    <property type="match status" value="1"/>
</dbReference>
<feature type="compositionally biased region" description="Basic and acidic residues" evidence="4">
    <location>
        <begin position="172"/>
        <end position="182"/>
    </location>
</feature>
<dbReference type="Gene3D" id="3.40.525.10">
    <property type="entry name" value="CRAL-TRIO lipid binding domain"/>
    <property type="match status" value="1"/>
</dbReference>
<dbReference type="PANTHER" id="PTHR45932">
    <property type="entry name" value="PATELLIN-1"/>
    <property type="match status" value="1"/>
</dbReference>
<sequence>MAVDGERDDGAKAETEASKEPKLSENVKENEIDSKIDAKVDEGNAETKNIQEKKDVVEKSENSLTISDANEKEHAKEIEICANSLPISDGNDKESAMETEKGENASSISDGNEKENAKETEKGKNSSSISDGNEKENAKETGTGKRKLAVPDGNEKKKKDEFSLPQSDESVEENRNENDKPESSSPSSDSRNEENILLSDLKEYERKSLAELRSLLEVAILANKLFKEVKENKEESAKEYSIENKDEQSNNIEENQNKNEENDVEKGKEKVEIDKNITFWGVPLLPSKGDERTNILLFKFLRAREFHADDAFEMLKNTLEWRKENKIDSILDEDFGNDYDSLSYMAGFDLEGNPVCYNVYGVFADDELYNKMFGTEASRERFLRWRLQLMEKQIQKLDFRPGGTSSLVQINDLTNAPGPSRRDIRVATKHAVGILQDNYPEFVAKNIFINVPFWYYAFNAILSPFLTQRTKSKFVFSRPARVTETLLKYIAAEEIPVNYGGLRRENDPYFSTDQDAAYEVFVKAGATETIEIPAPEVGSTLIWDLIIIGWDVTYKEEFVPNDEGSYTLIVKKGRKIVWENESIRNTFRNNEPGKIVITIKNGIFKKKRVFYRYMAKDPSA</sequence>
<keyword evidence="7" id="KW-1185">Reference proteome</keyword>
<comment type="subcellular location">
    <subcellularLocation>
        <location evidence="1">Membrane</location>
    </subcellularLocation>
</comment>
<keyword evidence="3" id="KW-0472">Membrane</keyword>
<keyword evidence="2" id="KW-0813">Transport</keyword>
<dbReference type="InterPro" id="IPR044834">
    <property type="entry name" value="PATL"/>
</dbReference>
<feature type="compositionally biased region" description="Basic and acidic residues" evidence="4">
    <location>
        <begin position="255"/>
        <end position="267"/>
    </location>
</feature>
<evidence type="ECO:0000313" key="7">
    <source>
        <dbReference type="Proteomes" id="UP000826271"/>
    </source>
</evidence>
<proteinExistence type="predicted"/>
<dbReference type="CDD" id="cd00170">
    <property type="entry name" value="SEC14"/>
    <property type="match status" value="1"/>
</dbReference>
<dbReference type="PANTHER" id="PTHR45932:SF2">
    <property type="entry name" value="PATELLIN-4"/>
    <property type="match status" value="1"/>
</dbReference>
<dbReference type="InterPro" id="IPR056794">
    <property type="entry name" value="PATL1-6_C_GOLD"/>
</dbReference>
<dbReference type="Pfam" id="PF03765">
    <property type="entry name" value="CRAL_TRIO_N"/>
    <property type="match status" value="1"/>
</dbReference>
<feature type="region of interest" description="Disordered" evidence="4">
    <location>
        <begin position="1"/>
        <end position="193"/>
    </location>
</feature>
<reference evidence="6" key="1">
    <citation type="submission" date="2019-10" db="EMBL/GenBank/DDBJ databases">
        <authorList>
            <person name="Zhang R."/>
            <person name="Pan Y."/>
            <person name="Wang J."/>
            <person name="Ma R."/>
            <person name="Yu S."/>
        </authorList>
    </citation>
    <scope>NUCLEOTIDE SEQUENCE</scope>
    <source>
        <strain evidence="6">LA-IB0</strain>
        <tissue evidence="6">Leaf</tissue>
    </source>
</reference>
<dbReference type="EMBL" id="WHWC01000018">
    <property type="protein sequence ID" value="KAG8365269.1"/>
    <property type="molecule type" value="Genomic_DNA"/>
</dbReference>
<organism evidence="6 7">
    <name type="scientific">Buddleja alternifolia</name>
    <dbReference type="NCBI Taxonomy" id="168488"/>
    <lineage>
        <taxon>Eukaryota</taxon>
        <taxon>Viridiplantae</taxon>
        <taxon>Streptophyta</taxon>
        <taxon>Embryophyta</taxon>
        <taxon>Tracheophyta</taxon>
        <taxon>Spermatophyta</taxon>
        <taxon>Magnoliopsida</taxon>
        <taxon>eudicotyledons</taxon>
        <taxon>Gunneridae</taxon>
        <taxon>Pentapetalae</taxon>
        <taxon>asterids</taxon>
        <taxon>lamiids</taxon>
        <taxon>Lamiales</taxon>
        <taxon>Scrophulariaceae</taxon>
        <taxon>Buddlejeae</taxon>
        <taxon>Buddleja</taxon>
    </lineage>
</organism>
<evidence type="ECO:0000256" key="1">
    <source>
        <dbReference type="ARBA" id="ARBA00004370"/>
    </source>
</evidence>
<dbReference type="InterPro" id="IPR036273">
    <property type="entry name" value="CRAL/TRIO_N_dom_sf"/>
</dbReference>